<dbReference type="CTD" id="188277"/>
<evidence type="ECO:0000313" key="4">
    <source>
        <dbReference type="EMBL" id="CCD73993.1"/>
    </source>
</evidence>
<keyword evidence="2" id="KW-0812">Transmembrane</keyword>
<reference evidence="4 5" key="1">
    <citation type="journal article" date="1998" name="Science">
        <title>Genome sequence of the nematode C. elegans: a platform for investigating biology.</title>
        <authorList>
            <consortium name="The C. elegans sequencing consortium"/>
            <person name="Sulson J.E."/>
            <person name="Waterston R."/>
        </authorList>
    </citation>
    <scope>NUCLEOTIDE SEQUENCE [LARGE SCALE GENOMIC DNA]</scope>
    <source>
        <strain evidence="4 5">Bristol N2</strain>
    </source>
</reference>
<dbReference type="FunCoup" id="O44527">
    <property type="interactions" value="308"/>
</dbReference>
<name>O44527_CAEEL</name>
<protein>
    <submittedName>
        <fullName evidence="4">Endo/exonuclease/phosphatase domain-containing protein</fullName>
    </submittedName>
</protein>
<keyword evidence="2" id="KW-1133">Transmembrane helix</keyword>
<dbReference type="SMR" id="O44527"/>
<evidence type="ECO:0000256" key="1">
    <source>
        <dbReference type="SAM" id="MobiDB-lite"/>
    </source>
</evidence>
<organism evidence="4 5">
    <name type="scientific">Caenorhabditis elegans</name>
    <dbReference type="NCBI Taxonomy" id="6239"/>
    <lineage>
        <taxon>Eukaryota</taxon>
        <taxon>Metazoa</taxon>
        <taxon>Ecdysozoa</taxon>
        <taxon>Nematoda</taxon>
        <taxon>Chromadorea</taxon>
        <taxon>Rhabditida</taxon>
        <taxon>Rhabditina</taxon>
        <taxon>Rhabditomorpha</taxon>
        <taxon>Rhabditoidea</taxon>
        <taxon>Rhabditidae</taxon>
        <taxon>Peloderinae</taxon>
        <taxon>Caenorhabditis</taxon>
    </lineage>
</organism>
<evidence type="ECO:0000256" key="3">
    <source>
        <dbReference type="SAM" id="SignalP"/>
    </source>
</evidence>
<dbReference type="WormBase" id="T08B6.4">
    <property type="protein sequence ID" value="CE37550"/>
    <property type="gene ID" value="WBGene00020353"/>
</dbReference>
<dbReference type="HOGENOM" id="CLU_448525_0_0_1"/>
<dbReference type="PANTHER" id="PTHR40314">
    <property type="entry name" value="PROTEIN CBG09102-RELATED"/>
    <property type="match status" value="1"/>
</dbReference>
<feature type="transmembrane region" description="Helical" evidence="2">
    <location>
        <begin position="524"/>
        <end position="551"/>
    </location>
</feature>
<keyword evidence="7" id="KW-1267">Proteomics identification</keyword>
<keyword evidence="5" id="KW-1185">Reference proteome</keyword>
<proteinExistence type="evidence at protein level"/>
<dbReference type="InParanoid" id="O44527"/>
<accession>O44527</accession>
<feature type="chain" id="PRO_5004158420" evidence="3">
    <location>
        <begin position="21"/>
        <end position="631"/>
    </location>
</feature>
<dbReference type="Proteomes" id="UP000001940">
    <property type="component" value="Chromosome IV"/>
</dbReference>
<dbReference type="PaxDb" id="6239-T08B6.4"/>
<dbReference type="AGR" id="WB:WBGene00020353"/>
<gene>
    <name evidence="4" type="ORF">CELE_T08B6.4</name>
    <name evidence="4 6" type="ORF">T08B6.4</name>
</gene>
<dbReference type="eggNOG" id="ENOG502THVW">
    <property type="taxonomic scope" value="Eukaryota"/>
</dbReference>
<dbReference type="PIR" id="T15073">
    <property type="entry name" value="T15073"/>
</dbReference>
<evidence type="ECO:0000313" key="5">
    <source>
        <dbReference type="Proteomes" id="UP000001940"/>
    </source>
</evidence>
<dbReference type="RefSeq" id="NP_500669.2">
    <property type="nucleotide sequence ID" value="NM_068268.3"/>
</dbReference>
<dbReference type="OMA" id="FANEGKC"/>
<dbReference type="OrthoDB" id="5871687at2759"/>
<dbReference type="STRING" id="6239.T08B6.4.1"/>
<evidence type="ECO:0000256" key="2">
    <source>
        <dbReference type="SAM" id="Phobius"/>
    </source>
</evidence>
<dbReference type="Bgee" id="WBGene00020353">
    <property type="expression patterns" value="Expressed in adult organism and 1 other cell type or tissue"/>
</dbReference>
<dbReference type="UCSC" id="T08B6.4">
    <property type="organism name" value="c. elegans"/>
</dbReference>
<dbReference type="EMBL" id="BX284604">
    <property type="protein sequence ID" value="CCD73993.1"/>
    <property type="molecule type" value="Genomic_DNA"/>
</dbReference>
<feature type="signal peptide" evidence="3">
    <location>
        <begin position="1"/>
        <end position="20"/>
    </location>
</feature>
<sequence>MLHQPISLLPSLLLICHVAAQPPPAPAPPAPPQYTNPLPTAYIPVGVGSIPDPAKLEDFGVFGKYLGDDVNYKTCGQKTVKTLNPQFTDSATEATVICEPRPDRVIVRADGAAFDYKTFKRDLKQECELFTCSDQTYPKAKTILGTMDITAFVPGDGSNNMTGKDSNKDVKDVDVEAANPENPETNICKDKRPGYSQKTGAILFANEGKCLEMHKLGRDKYSEEYIQVPRWLQPGESVKNIRPFFFDGQRPESEMDIEFANNRIMFKTPNSMDSLNYKDCNTACDSGKVVKVTMKKSAYRIALALDPNQCSSFRICIAPNDFLDDVKVPECMLGNQIDVMFKTGVVTWPNKGRASLIELMSPYSDLQHPVVIEFGYGVGAGAGASRAEYYIGNDHREIVTSSSNGFKAQDSQQLVFFFPTESCLKPKAGIFSKHIESAKALTSKDVIKGGSYDSETLEPVQAPQNEEPPTTTTPRTAENFVPTSTMKSLELNPLTVIIDANDNGPGSSKSDTVKSERVFVKGKWWWWAIYLGFVIGTLITLAVGGGLFYVLRRTVFGIWYRGMYKRYGCDPSGTTGGITGIGFGNTVTGDVTVQETSGNTTGGGTTTNTTVSETSTLLDKTTAETNKSIAM</sequence>
<keyword evidence="2" id="KW-0472">Membrane</keyword>
<evidence type="ECO:0007829" key="7">
    <source>
        <dbReference type="PeptideAtlas" id="O44527"/>
    </source>
</evidence>
<dbReference type="PeptideAtlas" id="O44527"/>
<evidence type="ECO:0000313" key="6">
    <source>
        <dbReference type="WormBase" id="T08B6.4"/>
    </source>
</evidence>
<dbReference type="AlphaFoldDB" id="O44527"/>
<dbReference type="GeneID" id="188277"/>
<dbReference type="InterPro" id="IPR055273">
    <property type="entry name" value="CBG09102/CBG15751-like_dom"/>
</dbReference>
<feature type="region of interest" description="Disordered" evidence="1">
    <location>
        <begin position="455"/>
        <end position="478"/>
    </location>
</feature>
<dbReference type="PANTHER" id="PTHR40314:SF1">
    <property type="entry name" value="ENDO_EXONUCLEASE_PHOSPHATASE DOMAIN-CONTAINING PROTEIN"/>
    <property type="match status" value="1"/>
</dbReference>
<keyword evidence="3" id="KW-0732">Signal</keyword>
<dbReference type="KEGG" id="cel:CELE_T08B6.4"/>